<dbReference type="GO" id="GO:0030246">
    <property type="term" value="F:carbohydrate binding"/>
    <property type="evidence" value="ECO:0007669"/>
    <property type="project" value="UniProtKB-KW"/>
</dbReference>
<evidence type="ECO:0000259" key="5">
    <source>
        <dbReference type="PROSITE" id="PS50041"/>
    </source>
</evidence>
<proteinExistence type="predicted"/>
<keyword evidence="4" id="KW-1133">Transmembrane helix</keyword>
<keyword evidence="1" id="KW-0430">Lectin</keyword>
<feature type="non-terminal residue" evidence="6">
    <location>
        <position position="299"/>
    </location>
</feature>
<dbReference type="Pfam" id="PF00059">
    <property type="entry name" value="Lectin_C"/>
    <property type="match status" value="1"/>
</dbReference>
<gene>
    <name evidence="6" type="primary">Clec17a</name>
    <name evidence="6" type="ORF">PODSTR_R08487</name>
</gene>
<feature type="domain" description="C-type lectin" evidence="5">
    <location>
        <begin position="182"/>
        <end position="296"/>
    </location>
</feature>
<dbReference type="PROSITE" id="PS00615">
    <property type="entry name" value="C_TYPE_LECTIN_1"/>
    <property type="match status" value="1"/>
</dbReference>
<evidence type="ECO:0000313" key="7">
    <source>
        <dbReference type="Proteomes" id="UP000584326"/>
    </source>
</evidence>
<keyword evidence="4" id="KW-0472">Membrane</keyword>
<feature type="transmembrane region" description="Helical" evidence="4">
    <location>
        <begin position="29"/>
        <end position="52"/>
    </location>
</feature>
<evidence type="ECO:0000256" key="3">
    <source>
        <dbReference type="SAM" id="Coils"/>
    </source>
</evidence>
<sequence length="299" mass="33943">LLKGELFGATSPRFTPAALSPLGSCPRRAIAPLYVLLALAFVFFTALTIVILQRVSAVREVLEEARMGSEKGHTTAWHNLSEVQHILSKQLSGELKEIHGRLINVSQEVENVRRQITQCQAECRKELSNRFHVLEQRDPVGVVLQKVAEVKQEQSRISAMLNATLELTGNLCMRCPAGWEQFSKSCYFFSDTKKSWHGAKDYCSNFNAHLAIVNSEQENKYLANHIMENRVFWLGLTDMYQEGTWQWVNNRPVSLSFWNTDEPNDAGHHGEDCASMYSSGRWNDDACSRSEAWICERSC</sequence>
<keyword evidence="2" id="KW-1015">Disulfide bond</keyword>
<comment type="caution">
    <text evidence="6">The sequence shown here is derived from an EMBL/GenBank/DDBJ whole genome shotgun (WGS) entry which is preliminary data.</text>
</comment>
<dbReference type="AlphaFoldDB" id="A0A7L4GNX8"/>
<dbReference type="EMBL" id="VZTK01011242">
    <property type="protein sequence ID" value="NXX14877.1"/>
    <property type="molecule type" value="Genomic_DNA"/>
</dbReference>
<keyword evidence="7" id="KW-1185">Reference proteome</keyword>
<dbReference type="PROSITE" id="PS50041">
    <property type="entry name" value="C_TYPE_LECTIN_2"/>
    <property type="match status" value="1"/>
</dbReference>
<dbReference type="SUPFAM" id="SSF56436">
    <property type="entry name" value="C-type lectin-like"/>
    <property type="match status" value="1"/>
</dbReference>
<evidence type="ECO:0000313" key="6">
    <source>
        <dbReference type="EMBL" id="NXX14877.1"/>
    </source>
</evidence>
<name>A0A7L4GNX8_PODST</name>
<dbReference type="SMART" id="SM00034">
    <property type="entry name" value="CLECT"/>
    <property type="match status" value="1"/>
</dbReference>
<dbReference type="InterPro" id="IPR033989">
    <property type="entry name" value="CD209-like_CTLD"/>
</dbReference>
<dbReference type="PANTHER" id="PTHR22803">
    <property type="entry name" value="MANNOSE, PHOSPHOLIPASE, LECTIN RECEPTOR RELATED"/>
    <property type="match status" value="1"/>
</dbReference>
<keyword evidence="4" id="KW-0812">Transmembrane</keyword>
<feature type="non-terminal residue" evidence="6">
    <location>
        <position position="1"/>
    </location>
</feature>
<dbReference type="CDD" id="cd03590">
    <property type="entry name" value="CLECT_DC-SIGN_like"/>
    <property type="match status" value="1"/>
</dbReference>
<reference evidence="6 7" key="1">
    <citation type="submission" date="2020-02" db="EMBL/GenBank/DDBJ databases">
        <title>Bird 10,000 Genomes (B10K) Project - Family phase.</title>
        <authorList>
            <person name="Zhang G."/>
        </authorList>
    </citation>
    <scope>NUCLEOTIDE SEQUENCE [LARGE SCALE GENOMIC DNA]</scope>
    <source>
        <strain evidence="6">B10K-DU-001-40</strain>
        <tissue evidence="6">Muscle</tissue>
    </source>
</reference>
<evidence type="ECO:0000256" key="4">
    <source>
        <dbReference type="SAM" id="Phobius"/>
    </source>
</evidence>
<keyword evidence="3" id="KW-0175">Coiled coil</keyword>
<dbReference type="InterPro" id="IPR016187">
    <property type="entry name" value="CTDL_fold"/>
</dbReference>
<dbReference type="Gene3D" id="3.10.100.10">
    <property type="entry name" value="Mannose-Binding Protein A, subunit A"/>
    <property type="match status" value="1"/>
</dbReference>
<feature type="coiled-coil region" evidence="3">
    <location>
        <begin position="95"/>
        <end position="122"/>
    </location>
</feature>
<organism evidence="6 7">
    <name type="scientific">Podargus strigoides</name>
    <name type="common">Tawny frogmouth</name>
    <name type="synonym">Caprimulgus strigoides</name>
    <dbReference type="NCBI Taxonomy" id="8905"/>
    <lineage>
        <taxon>Eukaryota</taxon>
        <taxon>Metazoa</taxon>
        <taxon>Chordata</taxon>
        <taxon>Craniata</taxon>
        <taxon>Vertebrata</taxon>
        <taxon>Euteleostomi</taxon>
        <taxon>Archelosauria</taxon>
        <taxon>Archosauria</taxon>
        <taxon>Dinosauria</taxon>
        <taxon>Saurischia</taxon>
        <taxon>Theropoda</taxon>
        <taxon>Coelurosauria</taxon>
        <taxon>Aves</taxon>
        <taxon>Neognathae</taxon>
        <taxon>Neoaves</taxon>
        <taxon>Strisores</taxon>
        <taxon>Caprimulgiformes</taxon>
        <taxon>Podargidae</taxon>
        <taxon>Podargus</taxon>
    </lineage>
</organism>
<dbReference type="InterPro" id="IPR016186">
    <property type="entry name" value="C-type_lectin-like/link_sf"/>
</dbReference>
<dbReference type="OrthoDB" id="2142683at2759"/>
<dbReference type="InterPro" id="IPR050111">
    <property type="entry name" value="C-type_lectin/snaclec_domain"/>
</dbReference>
<dbReference type="InterPro" id="IPR001304">
    <property type="entry name" value="C-type_lectin-like"/>
</dbReference>
<evidence type="ECO:0000256" key="2">
    <source>
        <dbReference type="ARBA" id="ARBA00023157"/>
    </source>
</evidence>
<evidence type="ECO:0000256" key="1">
    <source>
        <dbReference type="ARBA" id="ARBA00022734"/>
    </source>
</evidence>
<accession>A0A7L4GNX8</accession>
<dbReference type="InterPro" id="IPR018378">
    <property type="entry name" value="C-type_lectin_CS"/>
</dbReference>
<protein>
    <submittedName>
        <fullName evidence="6">CL17A protein</fullName>
    </submittedName>
</protein>
<dbReference type="Proteomes" id="UP000584326">
    <property type="component" value="Unassembled WGS sequence"/>
</dbReference>